<keyword evidence="2" id="KW-1185">Reference proteome</keyword>
<accession>A0A4C1T0H6</accession>
<evidence type="ECO:0000313" key="2">
    <source>
        <dbReference type="Proteomes" id="UP000299102"/>
    </source>
</evidence>
<sequence length="75" mass="8356">MESELRRKKSAMEEKIYDGSPLKVNSLLTGLREEAMRGRVGDGDRAASRSRCVRGEASDVTLDTTAENFYFQVLG</sequence>
<gene>
    <name evidence="1" type="ORF">EVAR_71705_1</name>
</gene>
<proteinExistence type="predicted"/>
<name>A0A4C1T0H6_EUMVA</name>
<dbReference type="Proteomes" id="UP000299102">
    <property type="component" value="Unassembled WGS sequence"/>
</dbReference>
<reference evidence="1 2" key="1">
    <citation type="journal article" date="2019" name="Commun. Biol.">
        <title>The bagworm genome reveals a unique fibroin gene that provides high tensile strength.</title>
        <authorList>
            <person name="Kono N."/>
            <person name="Nakamura H."/>
            <person name="Ohtoshi R."/>
            <person name="Tomita M."/>
            <person name="Numata K."/>
            <person name="Arakawa K."/>
        </authorList>
    </citation>
    <scope>NUCLEOTIDE SEQUENCE [LARGE SCALE GENOMIC DNA]</scope>
</reference>
<dbReference type="EMBL" id="BGZK01004125">
    <property type="protein sequence ID" value="GBP07040.1"/>
    <property type="molecule type" value="Genomic_DNA"/>
</dbReference>
<evidence type="ECO:0000313" key="1">
    <source>
        <dbReference type="EMBL" id="GBP07040.1"/>
    </source>
</evidence>
<dbReference type="AlphaFoldDB" id="A0A4C1T0H6"/>
<organism evidence="1 2">
    <name type="scientific">Eumeta variegata</name>
    <name type="common">Bagworm moth</name>
    <name type="synonym">Eumeta japonica</name>
    <dbReference type="NCBI Taxonomy" id="151549"/>
    <lineage>
        <taxon>Eukaryota</taxon>
        <taxon>Metazoa</taxon>
        <taxon>Ecdysozoa</taxon>
        <taxon>Arthropoda</taxon>
        <taxon>Hexapoda</taxon>
        <taxon>Insecta</taxon>
        <taxon>Pterygota</taxon>
        <taxon>Neoptera</taxon>
        <taxon>Endopterygota</taxon>
        <taxon>Lepidoptera</taxon>
        <taxon>Glossata</taxon>
        <taxon>Ditrysia</taxon>
        <taxon>Tineoidea</taxon>
        <taxon>Psychidae</taxon>
        <taxon>Oiketicinae</taxon>
        <taxon>Eumeta</taxon>
    </lineage>
</organism>
<comment type="caution">
    <text evidence="1">The sequence shown here is derived from an EMBL/GenBank/DDBJ whole genome shotgun (WGS) entry which is preliminary data.</text>
</comment>
<protein>
    <submittedName>
        <fullName evidence="1">Uncharacterized protein</fullName>
    </submittedName>
</protein>